<gene>
    <name evidence="1" type="ORF">S06H3_05891</name>
    <name evidence="2" type="ORF">S06H3_18185</name>
</gene>
<dbReference type="AlphaFoldDB" id="X1KK20"/>
<name>X1KK20_9ZZZZ</name>
<dbReference type="InterPro" id="IPR005651">
    <property type="entry name" value="Trm112-like"/>
</dbReference>
<proteinExistence type="inferred from homology"/>
<organism evidence="1">
    <name type="scientific">marine sediment metagenome</name>
    <dbReference type="NCBI Taxonomy" id="412755"/>
    <lineage>
        <taxon>unclassified sequences</taxon>
        <taxon>metagenomes</taxon>
        <taxon>ecological metagenomes</taxon>
    </lineage>
</organism>
<evidence type="ECO:0000313" key="2">
    <source>
        <dbReference type="EMBL" id="GAI13170.1"/>
    </source>
</evidence>
<dbReference type="GO" id="GO:0005829">
    <property type="term" value="C:cytosol"/>
    <property type="evidence" value="ECO:0007669"/>
    <property type="project" value="TreeGrafter"/>
</dbReference>
<dbReference type="EMBL" id="BARV01002229">
    <property type="protein sequence ID" value="GAH90464.1"/>
    <property type="molecule type" value="Genomic_DNA"/>
</dbReference>
<comment type="caution">
    <text evidence="1">The sequence shown here is derived from an EMBL/GenBank/DDBJ whole genome shotgun (WGS) entry which is preliminary data.</text>
</comment>
<dbReference type="Gene3D" id="2.20.25.10">
    <property type="match status" value="1"/>
</dbReference>
<dbReference type="PANTHER" id="PTHR33505">
    <property type="entry name" value="ZGC:162634"/>
    <property type="match status" value="1"/>
</dbReference>
<reference evidence="1" key="1">
    <citation type="journal article" date="2014" name="Front. Microbiol.">
        <title>High frequency of phylogenetically diverse reductive dehalogenase-homologous genes in deep subseafloor sedimentary metagenomes.</title>
        <authorList>
            <person name="Kawai M."/>
            <person name="Futagami T."/>
            <person name="Toyoda A."/>
            <person name="Takaki Y."/>
            <person name="Nishi S."/>
            <person name="Hori S."/>
            <person name="Arai W."/>
            <person name="Tsubouchi T."/>
            <person name="Morono Y."/>
            <person name="Uchiyama I."/>
            <person name="Ito T."/>
            <person name="Fujiyama A."/>
            <person name="Inagaki F."/>
            <person name="Takami H."/>
        </authorList>
    </citation>
    <scope>NUCLEOTIDE SEQUENCE</scope>
    <source>
        <strain evidence="1">Expedition CK06-06</strain>
    </source>
</reference>
<dbReference type="EMBL" id="BARV01009173">
    <property type="protein sequence ID" value="GAI13170.1"/>
    <property type="molecule type" value="Genomic_DNA"/>
</dbReference>
<evidence type="ECO:0000313" key="1">
    <source>
        <dbReference type="EMBL" id="GAH90464.1"/>
    </source>
</evidence>
<dbReference type="HAMAP" id="MF_01187">
    <property type="entry name" value="UPF0434"/>
    <property type="match status" value="1"/>
</dbReference>
<protein>
    <submittedName>
        <fullName evidence="1">Uncharacterized protein</fullName>
    </submittedName>
</protein>
<dbReference type="PANTHER" id="PTHR33505:SF4">
    <property type="entry name" value="PROTEIN PREY, MITOCHONDRIAL"/>
    <property type="match status" value="1"/>
</dbReference>
<accession>X1KK20</accession>
<dbReference type="SUPFAM" id="SSF158997">
    <property type="entry name" value="Trm112p-like"/>
    <property type="match status" value="1"/>
</dbReference>
<dbReference type="Pfam" id="PF03966">
    <property type="entry name" value="Trm112p"/>
    <property type="match status" value="1"/>
</dbReference>
<sequence>MLDKELLKILACPICKSGVKLEGNKIICSKCKKYYPIRDGIPVMLIDEAKDLE</sequence>